<name>A0A916JGE4_9BACT</name>
<accession>A0A916JGE4</accession>
<evidence type="ECO:0000313" key="2">
    <source>
        <dbReference type="Proteomes" id="UP000680038"/>
    </source>
</evidence>
<dbReference type="Gene3D" id="2.115.10.20">
    <property type="entry name" value="Glycosyl hydrolase domain, family 43"/>
    <property type="match status" value="1"/>
</dbReference>
<reference evidence="1" key="1">
    <citation type="submission" date="2021-04" db="EMBL/GenBank/DDBJ databases">
        <authorList>
            <person name="Rodrigo-Torres L."/>
            <person name="Arahal R. D."/>
            <person name="Lucena T."/>
        </authorList>
    </citation>
    <scope>NUCLEOTIDE SEQUENCE</scope>
    <source>
        <strain evidence="1">CECT 9275</strain>
    </source>
</reference>
<dbReference type="Proteomes" id="UP000680038">
    <property type="component" value="Unassembled WGS sequence"/>
</dbReference>
<evidence type="ECO:0008006" key="3">
    <source>
        <dbReference type="Google" id="ProtNLM"/>
    </source>
</evidence>
<evidence type="ECO:0000313" key="1">
    <source>
        <dbReference type="EMBL" id="CAG5010677.1"/>
    </source>
</evidence>
<dbReference type="InterPro" id="IPR023296">
    <property type="entry name" value="Glyco_hydro_beta-prop_sf"/>
</dbReference>
<dbReference type="AlphaFoldDB" id="A0A916JGE4"/>
<gene>
    <name evidence="1" type="ORF">DYBT9275_04791</name>
</gene>
<keyword evidence="2" id="KW-1185">Reference proteome</keyword>
<sequence>MMKRAGRTDAVTTLFSGGVRSVAAVDMQKEVNLSRGRPCRPGHGLYRGCQRTTPVCRSEEQSVYHNPCSMRPNGYGNRGSRPGKIGYGFIKIKFNMFVRVLFSALLLHLVSQSQTVVAQKRPELLKLPFAFSDMGRTPMENTPFYFDSKLMMVANHRPGGADANGKDAYLYIDDMRTGQEVSRFGQGHSFVSAFSKGAELNVFALEFSDFGRIMNSKGINRLVTRDLKNWKQEVAISPEGGEHLFNSSVCEDEQGYLMAYESDKPVQFCFKFARSKDLSKWEKIPGLVYTGEKKEYSACPVIRYFKPYYYVIYLHAAVKGHNGWVSYLSRSKDLKEWELSPFNPILEAEAGEGKNNSDVDLIEYEGKTFLYYATGDQETWSTIRAAMYDGPMRTFFEGYFPQGKTFVKLSAKQN</sequence>
<dbReference type="SUPFAM" id="SSF75005">
    <property type="entry name" value="Arabinanase/levansucrase/invertase"/>
    <property type="match status" value="1"/>
</dbReference>
<dbReference type="RefSeq" id="WP_215241112.1">
    <property type="nucleotide sequence ID" value="NZ_CAJRAF010000002.1"/>
</dbReference>
<organism evidence="1 2">
    <name type="scientific">Dyadobacter helix</name>
    <dbReference type="NCBI Taxonomy" id="2822344"/>
    <lineage>
        <taxon>Bacteria</taxon>
        <taxon>Pseudomonadati</taxon>
        <taxon>Bacteroidota</taxon>
        <taxon>Cytophagia</taxon>
        <taxon>Cytophagales</taxon>
        <taxon>Spirosomataceae</taxon>
        <taxon>Dyadobacter</taxon>
    </lineage>
</organism>
<proteinExistence type="predicted"/>
<protein>
    <recommendedName>
        <fullName evidence="3">Glycosyl hydrolase family 32 N-terminal domain-containing protein</fullName>
    </recommendedName>
</protein>
<dbReference type="EMBL" id="CAJRAF010000002">
    <property type="protein sequence ID" value="CAG5010677.1"/>
    <property type="molecule type" value="Genomic_DNA"/>
</dbReference>
<comment type="caution">
    <text evidence="1">The sequence shown here is derived from an EMBL/GenBank/DDBJ whole genome shotgun (WGS) entry which is preliminary data.</text>
</comment>